<dbReference type="InterPro" id="IPR007361">
    <property type="entry name" value="DUF427"/>
</dbReference>
<evidence type="ECO:0000313" key="2">
    <source>
        <dbReference type="EMBL" id="RCK70304.1"/>
    </source>
</evidence>
<dbReference type="InterPro" id="IPR038694">
    <property type="entry name" value="DUF427_sf"/>
</dbReference>
<dbReference type="Proteomes" id="UP000252770">
    <property type="component" value="Unassembled WGS sequence"/>
</dbReference>
<evidence type="ECO:0000259" key="1">
    <source>
        <dbReference type="Pfam" id="PF04248"/>
    </source>
</evidence>
<feature type="domain" description="DUF427" evidence="1">
    <location>
        <begin position="1"/>
        <end position="90"/>
    </location>
</feature>
<gene>
    <name evidence="2" type="ORF">DT076_06515</name>
</gene>
<organism evidence="2 3">
    <name type="scientific">Desertihabitans brevis</name>
    <dbReference type="NCBI Taxonomy" id="2268447"/>
    <lineage>
        <taxon>Bacteria</taxon>
        <taxon>Bacillati</taxon>
        <taxon>Actinomycetota</taxon>
        <taxon>Actinomycetes</taxon>
        <taxon>Propionibacteriales</taxon>
        <taxon>Propionibacteriaceae</taxon>
        <taxon>Desertihabitans</taxon>
    </lineage>
</organism>
<dbReference type="Gene3D" id="2.170.150.40">
    <property type="entry name" value="Domain of unknown function (DUF427)"/>
    <property type="match status" value="1"/>
</dbReference>
<dbReference type="PANTHER" id="PTHR34310:SF5">
    <property type="entry name" value="DUF427 DOMAIN PROTEIN (AFU_ORTHOLOGUE AFUA_3G02220)"/>
    <property type="match status" value="1"/>
</dbReference>
<sequence>MKATIGNRVIATADAEDLVMIEGNWYFPPSSVRWSELAPSATPYTCPWKGPASYYSLVDGPEDVAWAYVTPGATAVERVGKDFAGFVAFDRAVVISE</sequence>
<keyword evidence="3" id="KW-1185">Reference proteome</keyword>
<name>A0A367YWQ4_9ACTN</name>
<comment type="caution">
    <text evidence="2">The sequence shown here is derived from an EMBL/GenBank/DDBJ whole genome shotgun (WGS) entry which is preliminary data.</text>
</comment>
<protein>
    <submittedName>
        <fullName evidence="2">DUF427 domain-containing protein</fullName>
    </submittedName>
</protein>
<dbReference type="PANTHER" id="PTHR34310">
    <property type="entry name" value="DUF427 DOMAIN PROTEIN (AFU_ORTHOLOGUE AFUA_3G02220)"/>
    <property type="match status" value="1"/>
</dbReference>
<accession>A0A367YWQ4</accession>
<dbReference type="Pfam" id="PF04248">
    <property type="entry name" value="NTP_transf_9"/>
    <property type="match status" value="1"/>
</dbReference>
<dbReference type="AlphaFoldDB" id="A0A367YWQ4"/>
<dbReference type="EMBL" id="QOUI01000003">
    <property type="protein sequence ID" value="RCK70304.1"/>
    <property type="molecule type" value="Genomic_DNA"/>
</dbReference>
<reference evidence="2 3" key="1">
    <citation type="submission" date="2018-07" db="EMBL/GenBank/DDBJ databases">
        <title>Desertimonas flava gen. nov. sp. nov.</title>
        <authorList>
            <person name="Liu S."/>
        </authorList>
    </citation>
    <scope>NUCLEOTIDE SEQUENCE [LARGE SCALE GENOMIC DNA]</scope>
    <source>
        <strain evidence="2 3">16Sb5-5</strain>
    </source>
</reference>
<evidence type="ECO:0000313" key="3">
    <source>
        <dbReference type="Proteomes" id="UP000252770"/>
    </source>
</evidence>
<proteinExistence type="predicted"/>
<dbReference type="RefSeq" id="WP_114125846.1">
    <property type="nucleotide sequence ID" value="NZ_QOUI01000003.1"/>
</dbReference>